<proteinExistence type="predicted"/>
<dbReference type="RefSeq" id="WP_343782556.1">
    <property type="nucleotide sequence ID" value="NZ_BAAACZ010000009.1"/>
</dbReference>
<evidence type="ECO:0000259" key="1">
    <source>
        <dbReference type="Pfam" id="PF21747"/>
    </source>
</evidence>
<dbReference type="EMBL" id="BAAACZ010000009">
    <property type="protein sequence ID" value="GAA0459142.1"/>
    <property type="molecule type" value="Genomic_DNA"/>
</dbReference>
<evidence type="ECO:0000313" key="2">
    <source>
        <dbReference type="EMBL" id="GAA0459142.1"/>
    </source>
</evidence>
<dbReference type="Proteomes" id="UP001500740">
    <property type="component" value="Unassembled WGS sequence"/>
</dbReference>
<dbReference type="InterPro" id="IPR048427">
    <property type="entry name" value="YpoC"/>
</dbReference>
<protein>
    <recommendedName>
        <fullName evidence="1">YpoC-like domain-containing protein</fullName>
    </recommendedName>
</protein>
<gene>
    <name evidence="2" type="ORF">GCM10008935_12990</name>
</gene>
<feature type="domain" description="YpoC-like" evidence="1">
    <location>
        <begin position="4"/>
        <end position="111"/>
    </location>
</feature>
<reference evidence="2 3" key="1">
    <citation type="journal article" date="2019" name="Int. J. Syst. Evol. Microbiol.">
        <title>The Global Catalogue of Microorganisms (GCM) 10K type strain sequencing project: providing services to taxonomists for standard genome sequencing and annotation.</title>
        <authorList>
            <consortium name="The Broad Institute Genomics Platform"/>
            <consortium name="The Broad Institute Genome Sequencing Center for Infectious Disease"/>
            <person name="Wu L."/>
            <person name="Ma J."/>
        </authorList>
    </citation>
    <scope>NUCLEOTIDE SEQUENCE [LARGE SCALE GENOMIC DNA]</scope>
    <source>
        <strain evidence="2 3">JCM 14193</strain>
    </source>
</reference>
<sequence>MKTEEIDLRFERWDEVSLEIEQLVLAREFSQTKNHVLYYLDELKVVILHVNEVEVEDQYSVSLFDSLTYIPLNVSERLAFIENRSHHRHGFVQLNELYKEMKKKYAIAKLKANQKG</sequence>
<evidence type="ECO:0000313" key="3">
    <source>
        <dbReference type="Proteomes" id="UP001500740"/>
    </source>
</evidence>
<organism evidence="2 3">
    <name type="scientific">Alkalibacillus silvisoli</name>
    <dbReference type="NCBI Taxonomy" id="392823"/>
    <lineage>
        <taxon>Bacteria</taxon>
        <taxon>Bacillati</taxon>
        <taxon>Bacillota</taxon>
        <taxon>Bacilli</taxon>
        <taxon>Bacillales</taxon>
        <taxon>Bacillaceae</taxon>
        <taxon>Alkalibacillus</taxon>
    </lineage>
</organism>
<comment type="caution">
    <text evidence="2">The sequence shown here is derived from an EMBL/GenBank/DDBJ whole genome shotgun (WGS) entry which is preliminary data.</text>
</comment>
<accession>A0ABN0ZU66</accession>
<name>A0ABN0ZU66_9BACI</name>
<dbReference type="Pfam" id="PF21747">
    <property type="entry name" value="YpoC"/>
    <property type="match status" value="1"/>
</dbReference>
<keyword evidence="3" id="KW-1185">Reference proteome</keyword>